<dbReference type="EMBL" id="JACIJK010000001">
    <property type="protein sequence ID" value="MBB5713462.1"/>
    <property type="molecule type" value="Genomic_DNA"/>
</dbReference>
<keyword evidence="3" id="KW-1185">Reference proteome</keyword>
<keyword evidence="2" id="KW-0132">Cell division</keyword>
<organism evidence="2 3">
    <name type="scientific">Sphingomonas aerophila</name>
    <dbReference type="NCBI Taxonomy" id="1344948"/>
    <lineage>
        <taxon>Bacteria</taxon>
        <taxon>Pseudomonadati</taxon>
        <taxon>Pseudomonadota</taxon>
        <taxon>Alphaproteobacteria</taxon>
        <taxon>Sphingomonadales</taxon>
        <taxon>Sphingomonadaceae</taxon>
        <taxon>Sphingomonas</taxon>
    </lineage>
</organism>
<protein>
    <submittedName>
        <fullName evidence="2">Cell division transport system permease protein</fullName>
    </submittedName>
</protein>
<feature type="transmembrane region" description="Helical" evidence="1">
    <location>
        <begin position="218"/>
        <end position="242"/>
    </location>
</feature>
<gene>
    <name evidence="2" type="ORF">FHS94_000281</name>
</gene>
<evidence type="ECO:0000256" key="1">
    <source>
        <dbReference type="SAM" id="Phobius"/>
    </source>
</evidence>
<dbReference type="AlphaFoldDB" id="A0A7W9BA65"/>
<keyword evidence="1" id="KW-1133">Transmembrane helix</keyword>
<dbReference type="Proteomes" id="UP000546200">
    <property type="component" value="Unassembled WGS sequence"/>
</dbReference>
<dbReference type="GO" id="GO:0032153">
    <property type="term" value="C:cell division site"/>
    <property type="evidence" value="ECO:0007669"/>
    <property type="project" value="TreeGrafter"/>
</dbReference>
<sequence length="292" mass="29841">MSAGTHRRVLDEAGGMGAMTGVMAIMLFLTVLSAATGLGTAAAARLLDRDLAGRLTVQVVKGDPASRDAAATRITAALRASTDVVAVSTVPRAELARLLRPWLGDDAGDAALPVPALIDIQLRDPGDTAADRVAALVAGAVPDARVDRHQAWMSPVNGAMRTVVLLALGLVLLMAAATAAVVVLAARAGLQFHRATIDVMHMLGATDVQIARLFQRRIALDAAFGGVVGGAAALGVTAALQAQMAALGSELLGSTRLGTGDWVLLALLPLCFVALATFAARLAVLRALGRTL</sequence>
<dbReference type="GO" id="GO:0016020">
    <property type="term" value="C:membrane"/>
    <property type="evidence" value="ECO:0007669"/>
    <property type="project" value="InterPro"/>
</dbReference>
<keyword evidence="2" id="KW-0131">Cell cycle</keyword>
<feature type="transmembrane region" description="Helical" evidence="1">
    <location>
        <begin position="163"/>
        <end position="186"/>
    </location>
</feature>
<name>A0A7W9BA65_9SPHN</name>
<reference evidence="2 3" key="1">
    <citation type="submission" date="2020-08" db="EMBL/GenBank/DDBJ databases">
        <title>Genomic Encyclopedia of Type Strains, Phase IV (KMG-IV): sequencing the most valuable type-strain genomes for metagenomic binning, comparative biology and taxonomic classification.</title>
        <authorList>
            <person name="Goeker M."/>
        </authorList>
    </citation>
    <scope>NUCLEOTIDE SEQUENCE [LARGE SCALE GENOMIC DNA]</scope>
    <source>
        <strain evidence="2 3">DSM 100044</strain>
    </source>
</reference>
<evidence type="ECO:0000313" key="2">
    <source>
        <dbReference type="EMBL" id="MBB5713462.1"/>
    </source>
</evidence>
<dbReference type="PANTHER" id="PTHR47755:SF1">
    <property type="entry name" value="CELL DIVISION PROTEIN FTSX"/>
    <property type="match status" value="1"/>
</dbReference>
<feature type="transmembrane region" description="Helical" evidence="1">
    <location>
        <begin position="262"/>
        <end position="284"/>
    </location>
</feature>
<comment type="caution">
    <text evidence="2">The sequence shown here is derived from an EMBL/GenBank/DDBJ whole genome shotgun (WGS) entry which is preliminary data.</text>
</comment>
<dbReference type="PANTHER" id="PTHR47755">
    <property type="entry name" value="CELL DIVISION PROTEIN FTSX"/>
    <property type="match status" value="1"/>
</dbReference>
<evidence type="ECO:0000313" key="3">
    <source>
        <dbReference type="Proteomes" id="UP000546200"/>
    </source>
</evidence>
<keyword evidence="1" id="KW-0472">Membrane</keyword>
<keyword evidence="1" id="KW-0812">Transmembrane</keyword>
<accession>A0A7W9BA65</accession>
<dbReference type="GO" id="GO:0051301">
    <property type="term" value="P:cell division"/>
    <property type="evidence" value="ECO:0007669"/>
    <property type="project" value="UniProtKB-KW"/>
</dbReference>
<dbReference type="InterPro" id="IPR004513">
    <property type="entry name" value="FtsX"/>
</dbReference>
<proteinExistence type="predicted"/>